<dbReference type="Gene3D" id="1.10.418.10">
    <property type="entry name" value="Calponin-like domain"/>
    <property type="match status" value="4"/>
</dbReference>
<dbReference type="Proteomes" id="UP000030755">
    <property type="component" value="Unassembled WGS sequence"/>
</dbReference>
<evidence type="ECO:0000313" key="8">
    <source>
        <dbReference type="EMBL" id="EPZ33975.1"/>
    </source>
</evidence>
<evidence type="ECO:0000256" key="5">
    <source>
        <dbReference type="ARBA" id="ARBA00073963"/>
    </source>
</evidence>
<dbReference type="AlphaFoldDB" id="A0A075AUY2"/>
<dbReference type="CDD" id="cd21220">
    <property type="entry name" value="CH_PLS_FIM_rpt4"/>
    <property type="match status" value="1"/>
</dbReference>
<dbReference type="InterPro" id="IPR018247">
    <property type="entry name" value="EF_Hand_1_Ca_BS"/>
</dbReference>
<dbReference type="GO" id="GO:0051639">
    <property type="term" value="P:actin filament network formation"/>
    <property type="evidence" value="ECO:0007669"/>
    <property type="project" value="TreeGrafter"/>
</dbReference>
<dbReference type="PROSITE" id="PS00020">
    <property type="entry name" value="ACTININ_2"/>
    <property type="match status" value="1"/>
</dbReference>
<dbReference type="GO" id="GO:0099079">
    <property type="term" value="C:actin body"/>
    <property type="evidence" value="ECO:0007669"/>
    <property type="project" value="EnsemblFungi"/>
</dbReference>
<evidence type="ECO:0000313" key="9">
    <source>
        <dbReference type="Proteomes" id="UP000030755"/>
    </source>
</evidence>
<dbReference type="EMBL" id="KE561017">
    <property type="protein sequence ID" value="EPZ33975.1"/>
    <property type="molecule type" value="Genomic_DNA"/>
</dbReference>
<keyword evidence="3" id="KW-0106">Calcium</keyword>
<feature type="domain" description="Calponin-homology (CH)" evidence="6">
    <location>
        <begin position="121"/>
        <end position="238"/>
    </location>
</feature>
<dbReference type="InterPro" id="IPR001589">
    <property type="entry name" value="Actinin_actin-bd_CS"/>
</dbReference>
<sequence>MTDYYKTASKYAKFSKEEIDDFVKVFREFDKDSNGSIDARELIKVYKQLGENVSFDEVRRQIQEVDTDKSGTIEFDEFLQLIEKMKLGVSDEKGVAKAVSQVGKITTFGGATSSTQHSINEDEQEQFASHINQVLKNDKDVGGKLPIDTHSMAIYEACKDGLVLSKLINDSVPDTIDERVLNISPKLNPFQMTENNNVVINSAKAIGCSVVNIGSQDLIEGRPHLILGLIWQIIKIGLLAKINLQLHPELFRLLDKDETLEDFLKLPADAILLRWVNYHLKKAEHSKRINNFSNDIKDSEAYIVLLNQLAPEVCSRDALKEEDLLKRAELMLKNTEKLDCRKYITAKAVVSGNPKLNLAFVANLFNIHPGLEPLSEAEMAALDEGLFASQGDRESRAFALWMNSLGVEPFVTNIFEDLKDGLVLLQVFDKIHPGSVVWSKVNTKTPVTSRFKRVENTNYAVLLGKSSQYSLVGIQGADLTDGVKNLTLALVWQMMRDHVIETLKVLNKNGNEIKENEIIEWANATVKRAAKTTSMSSFKDPSLSTGHFFLDLMAGIKKGIVNYELVTPASTPDEAKLNAKYAISIARKLGATIFVLPEDIMEVKPKMILTFVGTLMAVDRKIQAQSQ</sequence>
<dbReference type="InterPro" id="IPR036872">
    <property type="entry name" value="CH_dom_sf"/>
</dbReference>
<name>A0A075AUY2_ROZAC</name>
<dbReference type="InterPro" id="IPR002048">
    <property type="entry name" value="EF_hand_dom"/>
</dbReference>
<dbReference type="FunFam" id="1.10.418.10:FF:000016">
    <property type="entry name" value="Probable fimbrin"/>
    <property type="match status" value="1"/>
</dbReference>
<reference evidence="8 9" key="1">
    <citation type="journal article" date="2013" name="Curr. Biol.">
        <title>Shared signatures of parasitism and phylogenomics unite Cryptomycota and microsporidia.</title>
        <authorList>
            <person name="James T.Y."/>
            <person name="Pelin A."/>
            <person name="Bonen L."/>
            <person name="Ahrendt S."/>
            <person name="Sain D."/>
            <person name="Corradi N."/>
            <person name="Stajich J.E."/>
        </authorList>
    </citation>
    <scope>NUCLEOTIDE SEQUENCE [LARGE SCALE GENOMIC DNA]</scope>
    <source>
        <strain evidence="8 9">CSF55</strain>
    </source>
</reference>
<protein>
    <recommendedName>
        <fullName evidence="5">Fimbrin</fullName>
    </recommendedName>
</protein>
<dbReference type="GO" id="GO:0005509">
    <property type="term" value="F:calcium ion binding"/>
    <property type="evidence" value="ECO:0007669"/>
    <property type="project" value="InterPro"/>
</dbReference>
<dbReference type="PROSITE" id="PS50021">
    <property type="entry name" value="CH"/>
    <property type="match status" value="4"/>
</dbReference>
<dbReference type="SMART" id="SM00054">
    <property type="entry name" value="EFh"/>
    <property type="match status" value="2"/>
</dbReference>
<dbReference type="InterPro" id="IPR001715">
    <property type="entry name" value="CH_dom"/>
</dbReference>
<gene>
    <name evidence="8" type="ORF">O9G_005656</name>
</gene>
<dbReference type="GO" id="GO:0032432">
    <property type="term" value="C:actin filament bundle"/>
    <property type="evidence" value="ECO:0007669"/>
    <property type="project" value="EnsemblFungi"/>
</dbReference>
<feature type="domain" description="Calponin-homology (CH)" evidence="6">
    <location>
        <begin position="392"/>
        <end position="499"/>
    </location>
</feature>
<dbReference type="InterPro" id="IPR011992">
    <property type="entry name" value="EF-hand-dom_pair"/>
</dbReference>
<evidence type="ECO:0000259" key="7">
    <source>
        <dbReference type="PROSITE" id="PS50222"/>
    </source>
</evidence>
<dbReference type="CDD" id="cd21300">
    <property type="entry name" value="CH_FIMB_rpt3"/>
    <property type="match status" value="1"/>
</dbReference>
<organism evidence="8 9">
    <name type="scientific">Rozella allomycis (strain CSF55)</name>
    <dbReference type="NCBI Taxonomy" id="988480"/>
    <lineage>
        <taxon>Eukaryota</taxon>
        <taxon>Fungi</taxon>
        <taxon>Fungi incertae sedis</taxon>
        <taxon>Cryptomycota</taxon>
        <taxon>Cryptomycota incertae sedis</taxon>
        <taxon>Rozella</taxon>
    </lineage>
</organism>
<dbReference type="GO" id="GO:0005884">
    <property type="term" value="C:actin filament"/>
    <property type="evidence" value="ECO:0007669"/>
    <property type="project" value="TreeGrafter"/>
</dbReference>
<dbReference type="FunFam" id="1.10.418.10:FF:000042">
    <property type="entry name" value="Fimbrin, putative"/>
    <property type="match status" value="1"/>
</dbReference>
<dbReference type="Pfam" id="PF00307">
    <property type="entry name" value="CH"/>
    <property type="match status" value="4"/>
</dbReference>
<accession>A0A075AUY2</accession>
<evidence type="ECO:0000259" key="6">
    <source>
        <dbReference type="PROSITE" id="PS50021"/>
    </source>
</evidence>
<dbReference type="SMART" id="SM00033">
    <property type="entry name" value="CH"/>
    <property type="match status" value="4"/>
</dbReference>
<dbReference type="GO" id="GO:0006897">
    <property type="term" value="P:endocytosis"/>
    <property type="evidence" value="ECO:0007669"/>
    <property type="project" value="EnsemblFungi"/>
</dbReference>
<dbReference type="GO" id="GO:0051015">
    <property type="term" value="F:actin filament binding"/>
    <property type="evidence" value="ECO:0007669"/>
    <property type="project" value="EnsemblFungi"/>
</dbReference>
<dbReference type="Gene3D" id="1.10.238.10">
    <property type="entry name" value="EF-hand"/>
    <property type="match status" value="1"/>
</dbReference>
<dbReference type="FunFam" id="1.10.238.10:FF:000178">
    <property type="entry name" value="Calmodulin-2 A"/>
    <property type="match status" value="1"/>
</dbReference>
<dbReference type="GO" id="GO:0044837">
    <property type="term" value="P:actomyosin contractile ring organization"/>
    <property type="evidence" value="ECO:0007669"/>
    <property type="project" value="EnsemblFungi"/>
</dbReference>
<dbReference type="InterPro" id="IPR039959">
    <property type="entry name" value="Fimbrin/Plastin"/>
</dbReference>
<proteinExistence type="predicted"/>
<dbReference type="Pfam" id="PF13499">
    <property type="entry name" value="EF-hand_7"/>
    <property type="match status" value="1"/>
</dbReference>
<dbReference type="SUPFAM" id="SSF47576">
    <property type="entry name" value="Calponin-homology domain, CH-domain"/>
    <property type="match status" value="1"/>
</dbReference>
<evidence type="ECO:0000256" key="3">
    <source>
        <dbReference type="ARBA" id="ARBA00022837"/>
    </source>
</evidence>
<dbReference type="STRING" id="988480.A0A075AUY2"/>
<dbReference type="GO" id="GO:0051666">
    <property type="term" value="P:actin cortical patch localization"/>
    <property type="evidence" value="ECO:0007669"/>
    <property type="project" value="EnsemblFungi"/>
</dbReference>
<dbReference type="GO" id="GO:0044396">
    <property type="term" value="P:actin cortical patch organization"/>
    <property type="evidence" value="ECO:0007669"/>
    <property type="project" value="EnsemblFungi"/>
</dbReference>
<evidence type="ECO:0000256" key="1">
    <source>
        <dbReference type="ARBA" id="ARBA00022723"/>
    </source>
</evidence>
<dbReference type="PANTHER" id="PTHR19961">
    <property type="entry name" value="FIMBRIN/PLASTIN"/>
    <property type="match status" value="1"/>
</dbReference>
<keyword evidence="2" id="KW-0677">Repeat</keyword>
<keyword evidence="1" id="KW-0479">Metal-binding</keyword>
<keyword evidence="9" id="KW-1185">Reference proteome</keyword>
<dbReference type="PANTHER" id="PTHR19961:SF18">
    <property type="entry name" value="FI19014P1"/>
    <property type="match status" value="1"/>
</dbReference>
<feature type="domain" description="Calponin-homology (CH)" evidence="6">
    <location>
        <begin position="512"/>
        <end position="620"/>
    </location>
</feature>
<dbReference type="CDD" id="cd00051">
    <property type="entry name" value="EFh"/>
    <property type="match status" value="1"/>
</dbReference>
<dbReference type="CDD" id="cd21295">
    <property type="entry name" value="CH_PLS_rpt2"/>
    <property type="match status" value="1"/>
</dbReference>
<dbReference type="PROSITE" id="PS00018">
    <property type="entry name" value="EF_HAND_1"/>
    <property type="match status" value="2"/>
</dbReference>
<dbReference type="FunFam" id="1.10.418.10:FF:000027">
    <property type="entry name" value="Probable fimbrin"/>
    <property type="match status" value="1"/>
</dbReference>
<dbReference type="GO" id="GO:0120106">
    <property type="term" value="C:mitotic actomyosin contractile ring, distal actin filament layer"/>
    <property type="evidence" value="ECO:0007669"/>
    <property type="project" value="EnsemblFungi"/>
</dbReference>
<dbReference type="GO" id="GO:0031097">
    <property type="term" value="C:medial cortex"/>
    <property type="evidence" value="ECO:0007669"/>
    <property type="project" value="EnsemblFungi"/>
</dbReference>
<dbReference type="OrthoDB" id="431378at2759"/>
<dbReference type="GO" id="GO:0070649">
    <property type="term" value="P:formin-nucleated actin cable assembly"/>
    <property type="evidence" value="ECO:0007669"/>
    <property type="project" value="EnsemblFungi"/>
</dbReference>
<dbReference type="OMA" id="WQLMRKN"/>
<dbReference type="FunFam" id="1.10.418.10:FF:000010">
    <property type="entry name" value="Plastin-3 isoform 1"/>
    <property type="match status" value="1"/>
</dbReference>
<feature type="domain" description="Calponin-homology (CH)" evidence="6">
    <location>
        <begin position="266"/>
        <end position="369"/>
    </location>
</feature>
<evidence type="ECO:0000256" key="2">
    <source>
        <dbReference type="ARBA" id="ARBA00022737"/>
    </source>
</evidence>
<dbReference type="PROSITE" id="PS50222">
    <property type="entry name" value="EF_HAND_2"/>
    <property type="match status" value="2"/>
</dbReference>
<dbReference type="HOGENOM" id="CLU_015284_3_0_1"/>
<keyword evidence="4" id="KW-0009">Actin-binding</keyword>
<evidence type="ECO:0000256" key="4">
    <source>
        <dbReference type="ARBA" id="ARBA00023203"/>
    </source>
</evidence>
<dbReference type="GO" id="GO:0030674">
    <property type="term" value="F:protein-macromolecule adaptor activity"/>
    <property type="evidence" value="ECO:0007669"/>
    <property type="project" value="EnsemblFungi"/>
</dbReference>
<feature type="domain" description="EF-hand" evidence="7">
    <location>
        <begin position="53"/>
        <end position="88"/>
    </location>
</feature>
<feature type="domain" description="EF-hand" evidence="7">
    <location>
        <begin position="17"/>
        <end position="52"/>
    </location>
</feature>
<dbReference type="SUPFAM" id="SSF47473">
    <property type="entry name" value="EF-hand"/>
    <property type="match status" value="1"/>
</dbReference>
<dbReference type="GO" id="GO:0030479">
    <property type="term" value="C:actin cortical patch"/>
    <property type="evidence" value="ECO:0007669"/>
    <property type="project" value="EnsemblFungi"/>
</dbReference>